<reference evidence="2" key="1">
    <citation type="submission" date="2021-11" db="EMBL/GenBank/DDBJ databases">
        <title>Draft genome sequence of Alcaligenes endophyticus type strain CCUG 75668T.</title>
        <authorList>
            <person name="Salva-Serra F."/>
            <person name="Duran R.E."/>
            <person name="Seeger M."/>
            <person name="Moore E.R.B."/>
            <person name="Jaen-Luchoro D."/>
        </authorList>
    </citation>
    <scope>NUCLEOTIDE SEQUENCE</scope>
    <source>
        <strain evidence="2">CCUG 75668</strain>
    </source>
</reference>
<dbReference type="Proteomes" id="UP001168613">
    <property type="component" value="Unassembled WGS sequence"/>
</dbReference>
<proteinExistence type="predicted"/>
<evidence type="ECO:0000313" key="2">
    <source>
        <dbReference type="EMBL" id="MDN4121720.1"/>
    </source>
</evidence>
<protein>
    <submittedName>
        <fullName evidence="2">Uncharacterized protein</fullName>
    </submittedName>
</protein>
<dbReference type="RefSeq" id="WP_266124387.1">
    <property type="nucleotide sequence ID" value="NZ_JAJHNU010000002.1"/>
</dbReference>
<feature type="compositionally biased region" description="Basic and acidic residues" evidence="1">
    <location>
        <begin position="35"/>
        <end position="44"/>
    </location>
</feature>
<evidence type="ECO:0000256" key="1">
    <source>
        <dbReference type="SAM" id="MobiDB-lite"/>
    </source>
</evidence>
<feature type="region of interest" description="Disordered" evidence="1">
    <location>
        <begin position="35"/>
        <end position="57"/>
    </location>
</feature>
<name>A0ABT8EKH4_9BURK</name>
<organism evidence="2 3">
    <name type="scientific">Alcaligenes endophyticus</name>
    <dbReference type="NCBI Taxonomy" id="1929088"/>
    <lineage>
        <taxon>Bacteria</taxon>
        <taxon>Pseudomonadati</taxon>
        <taxon>Pseudomonadota</taxon>
        <taxon>Betaproteobacteria</taxon>
        <taxon>Burkholderiales</taxon>
        <taxon>Alcaligenaceae</taxon>
        <taxon>Alcaligenes</taxon>
    </lineage>
</organism>
<accession>A0ABT8EKH4</accession>
<dbReference type="EMBL" id="JAJHNU010000002">
    <property type="protein sequence ID" value="MDN4121720.1"/>
    <property type="molecule type" value="Genomic_DNA"/>
</dbReference>
<comment type="caution">
    <text evidence="2">The sequence shown here is derived from an EMBL/GenBank/DDBJ whole genome shotgun (WGS) entry which is preliminary data.</text>
</comment>
<keyword evidence="3" id="KW-1185">Reference proteome</keyword>
<sequence length="57" mass="5975">MTQVKFLKNCGAYTIGDVAGFEAAKAELLIERNIAEKHTPERGKAAASKPGGNASVN</sequence>
<gene>
    <name evidence="2" type="ORF">LMS43_10500</name>
</gene>
<evidence type="ECO:0000313" key="3">
    <source>
        <dbReference type="Proteomes" id="UP001168613"/>
    </source>
</evidence>